<proteinExistence type="inferred from homology"/>
<keyword evidence="12" id="KW-1185">Reference proteome</keyword>
<dbReference type="Pfam" id="PF03105">
    <property type="entry name" value="SPX"/>
    <property type="match status" value="1"/>
</dbReference>
<dbReference type="InterPro" id="IPR004331">
    <property type="entry name" value="SPX_dom"/>
</dbReference>
<dbReference type="CDD" id="cd14475">
    <property type="entry name" value="SPX_SYG1_like"/>
    <property type="match status" value="1"/>
</dbReference>
<evidence type="ECO:0000256" key="8">
    <source>
        <dbReference type="SAM" id="Phobius"/>
    </source>
</evidence>
<dbReference type="PROSITE" id="PS51382">
    <property type="entry name" value="SPX"/>
    <property type="match status" value="1"/>
</dbReference>
<dbReference type="AlphaFoldDB" id="A0A4S4LJD5"/>
<dbReference type="OrthoDB" id="9970435at2759"/>
<feature type="compositionally biased region" description="Acidic residues" evidence="7">
    <location>
        <begin position="847"/>
        <end position="861"/>
    </location>
</feature>
<reference evidence="11 12" key="1">
    <citation type="submission" date="2019-02" db="EMBL/GenBank/DDBJ databases">
        <title>Genome sequencing of the rare red list fungi Phellinidium pouzarii.</title>
        <authorList>
            <person name="Buettner E."/>
            <person name="Kellner H."/>
        </authorList>
    </citation>
    <scope>NUCLEOTIDE SEQUENCE [LARGE SCALE GENOMIC DNA]</scope>
    <source>
        <strain evidence="11 12">DSM 108285</strain>
    </source>
</reference>
<organism evidence="11 12">
    <name type="scientific">Phellinidium pouzarii</name>
    <dbReference type="NCBI Taxonomy" id="167371"/>
    <lineage>
        <taxon>Eukaryota</taxon>
        <taxon>Fungi</taxon>
        <taxon>Dikarya</taxon>
        <taxon>Basidiomycota</taxon>
        <taxon>Agaricomycotina</taxon>
        <taxon>Agaricomycetes</taxon>
        <taxon>Hymenochaetales</taxon>
        <taxon>Hymenochaetaceae</taxon>
        <taxon>Phellinidium</taxon>
    </lineage>
</organism>
<comment type="caution">
    <text evidence="11">The sequence shown here is derived from an EMBL/GenBank/DDBJ whole genome shotgun (WGS) entry which is preliminary data.</text>
</comment>
<evidence type="ECO:0000256" key="5">
    <source>
        <dbReference type="ARBA" id="ARBA00023136"/>
    </source>
</evidence>
<feature type="transmembrane region" description="Helical" evidence="8">
    <location>
        <begin position="575"/>
        <end position="596"/>
    </location>
</feature>
<feature type="domain" description="EXS" evidence="9">
    <location>
        <begin position="657"/>
        <end position="851"/>
    </location>
</feature>
<dbReference type="GO" id="GO:0005794">
    <property type="term" value="C:Golgi apparatus"/>
    <property type="evidence" value="ECO:0007669"/>
    <property type="project" value="TreeGrafter"/>
</dbReference>
<feature type="compositionally biased region" description="Basic and acidic residues" evidence="7">
    <location>
        <begin position="340"/>
        <end position="353"/>
    </location>
</feature>
<evidence type="ECO:0000256" key="2">
    <source>
        <dbReference type="ARBA" id="ARBA00009665"/>
    </source>
</evidence>
<sequence length="890" mass="102300">MKFARYLSDTHTPEWKRAYIDYRGLKKLITLIKDAQENGILQPVGEQSDSPEASTSAEGHRSIPSNRAPLDTIAHASYGSTGRTPPLVIRDSGPMSPPPVDLPEATLPLPAERNKDRMRTSIASADVASVTNASSSSPARLRPSRAKTDYFDARSHPAVDSSFSGAGNVVTPMPASSASQGGFLSHLRLRQSARTHQQTDSYSARVVLPLAVIMPSLTALERRFVEKLDKELEKVEGFYGAREREAMIRASALKEQLRELQDHRRLFHEAKAAESTWTSLLVPRSVADRFSELPISSMGRGGKSNCIGRTKASQFSKTSSRNLNGKEREDSRSSSPHPHGANEREARLDPDEYKGAKKDLKKAILEYYRGLELLNNYRVLNMTGFRKALKKFEKTAKVSIQQAYMQEKVEISAFASGDSIEKLVKEMEDLYAARFQRGDIKRARERLRATAKHKTHHSSTFRSGLYIGLAVPALADGIYKSFQPNIRASLLEWSALLYVYIVFMIPVVFSLLVGINIWLWNRSRINYQFIFELDVRTQLDSREYFELPSFLLSTLIYAFWLSYSQIGTHNIASTTWPLIWLAFALVILFNPLPLLFPNSRLWFTRKVGKLLISGTMPVEFTDFWLGDQFCSLMFTLSNIYFFGCAYEQKWHNVWTTCNQSKHWGIPFALGILPLVVRAVQSVKRYIDSRLYTHLINGGKYCSSIIYYAFYYVWRHHNTGHDYTLVLFCIFATIASIYTCAWDLSMDWSLFKRPAQHRFLRKDIVYSSNYFVYYIAIILNIIIRFIWIFYVIDIDVNIQMRTCIVAMLEMLRRWQWNFFRLENEHIGNTDQYRVTREVPLPYHIDSMDHDDSDDEGDEDDEQFSTKSSWRRRPVRLTQVSTDMERQGPDEQ</sequence>
<dbReference type="GO" id="GO:0006817">
    <property type="term" value="P:phosphate ion transport"/>
    <property type="evidence" value="ECO:0007669"/>
    <property type="project" value="TreeGrafter"/>
</dbReference>
<dbReference type="GO" id="GO:0005886">
    <property type="term" value="C:plasma membrane"/>
    <property type="evidence" value="ECO:0007669"/>
    <property type="project" value="TreeGrafter"/>
</dbReference>
<evidence type="ECO:0000256" key="3">
    <source>
        <dbReference type="ARBA" id="ARBA00022692"/>
    </source>
</evidence>
<protein>
    <recommendedName>
        <fullName evidence="13">SPX domain-containing protein</fullName>
    </recommendedName>
</protein>
<feature type="region of interest" description="Disordered" evidence="7">
    <location>
        <begin position="301"/>
        <end position="353"/>
    </location>
</feature>
<feature type="region of interest" description="Disordered" evidence="7">
    <location>
        <begin position="846"/>
        <end position="890"/>
    </location>
</feature>
<feature type="transmembrane region" description="Helical" evidence="8">
    <location>
        <begin position="544"/>
        <end position="563"/>
    </location>
</feature>
<dbReference type="InterPro" id="IPR004342">
    <property type="entry name" value="EXS_C"/>
</dbReference>
<feature type="compositionally biased region" description="Basic and acidic residues" evidence="7">
    <location>
        <begin position="881"/>
        <end position="890"/>
    </location>
</feature>
<dbReference type="Pfam" id="PF03124">
    <property type="entry name" value="EXS"/>
    <property type="match status" value="1"/>
</dbReference>
<keyword evidence="5 8" id="KW-0472">Membrane</keyword>
<feature type="transmembrane region" description="Helical" evidence="8">
    <location>
        <begin position="663"/>
        <end position="679"/>
    </location>
</feature>
<evidence type="ECO:0000259" key="9">
    <source>
        <dbReference type="PROSITE" id="PS51380"/>
    </source>
</evidence>
<evidence type="ECO:0008006" key="13">
    <source>
        <dbReference type="Google" id="ProtNLM"/>
    </source>
</evidence>
<keyword evidence="3 8" id="KW-0812">Transmembrane</keyword>
<feature type="transmembrane region" description="Helical" evidence="8">
    <location>
        <begin position="770"/>
        <end position="791"/>
    </location>
</feature>
<accession>A0A4S4LJD5</accession>
<dbReference type="Proteomes" id="UP000308199">
    <property type="component" value="Unassembled WGS sequence"/>
</dbReference>
<evidence type="ECO:0000256" key="1">
    <source>
        <dbReference type="ARBA" id="ARBA00004141"/>
    </source>
</evidence>
<evidence type="ECO:0000259" key="10">
    <source>
        <dbReference type="PROSITE" id="PS51382"/>
    </source>
</evidence>
<evidence type="ECO:0000256" key="7">
    <source>
        <dbReference type="SAM" id="MobiDB-lite"/>
    </source>
</evidence>
<evidence type="ECO:0000256" key="6">
    <source>
        <dbReference type="SAM" id="Coils"/>
    </source>
</evidence>
<gene>
    <name evidence="11" type="ORF">EW145_g196</name>
</gene>
<feature type="region of interest" description="Disordered" evidence="7">
    <location>
        <begin position="40"/>
        <end position="145"/>
    </location>
</feature>
<feature type="coiled-coil region" evidence="6">
    <location>
        <begin position="243"/>
        <end position="273"/>
    </location>
</feature>
<dbReference type="PROSITE" id="PS51380">
    <property type="entry name" value="EXS"/>
    <property type="match status" value="1"/>
</dbReference>
<comment type="subcellular location">
    <subcellularLocation>
        <location evidence="1">Membrane</location>
        <topology evidence="1">Multi-pass membrane protein</topology>
    </subcellularLocation>
</comment>
<feature type="compositionally biased region" description="Polar residues" evidence="7">
    <location>
        <begin position="311"/>
        <end position="323"/>
    </location>
</feature>
<evidence type="ECO:0000256" key="4">
    <source>
        <dbReference type="ARBA" id="ARBA00022989"/>
    </source>
</evidence>
<keyword evidence="6" id="KW-0175">Coiled coil</keyword>
<feature type="compositionally biased region" description="Polar residues" evidence="7">
    <location>
        <begin position="45"/>
        <end position="57"/>
    </location>
</feature>
<dbReference type="EMBL" id="SGPK01000003">
    <property type="protein sequence ID" value="THH12162.1"/>
    <property type="molecule type" value="Genomic_DNA"/>
</dbReference>
<name>A0A4S4LJD5_9AGAM</name>
<feature type="transmembrane region" description="Helical" evidence="8">
    <location>
        <begin position="724"/>
        <end position="749"/>
    </location>
</feature>
<comment type="similarity">
    <text evidence="2">Belongs to the SYG1 (TC 2.A.94) family.</text>
</comment>
<evidence type="ECO:0000313" key="12">
    <source>
        <dbReference type="Proteomes" id="UP000308199"/>
    </source>
</evidence>
<feature type="transmembrane region" description="Helical" evidence="8">
    <location>
        <begin position="691"/>
        <end position="712"/>
    </location>
</feature>
<feature type="domain" description="SPX" evidence="10">
    <location>
        <begin position="1"/>
        <end position="406"/>
    </location>
</feature>
<evidence type="ECO:0000313" key="11">
    <source>
        <dbReference type="EMBL" id="THH12162.1"/>
    </source>
</evidence>
<dbReference type="PANTHER" id="PTHR10783:SF103">
    <property type="entry name" value="SOLUTE CARRIER FAMILY 53 MEMBER 1"/>
    <property type="match status" value="1"/>
</dbReference>
<feature type="transmembrane region" description="Helical" evidence="8">
    <location>
        <begin position="495"/>
        <end position="519"/>
    </location>
</feature>
<keyword evidence="4 8" id="KW-1133">Transmembrane helix</keyword>
<dbReference type="GO" id="GO:0016036">
    <property type="term" value="P:cellular response to phosphate starvation"/>
    <property type="evidence" value="ECO:0007669"/>
    <property type="project" value="TreeGrafter"/>
</dbReference>
<dbReference type="GO" id="GO:0000822">
    <property type="term" value="F:inositol hexakisphosphate binding"/>
    <property type="evidence" value="ECO:0007669"/>
    <property type="project" value="TreeGrafter"/>
</dbReference>
<dbReference type="PANTHER" id="PTHR10783">
    <property type="entry name" value="XENOTROPIC AND POLYTROPIC RETROVIRUS RECEPTOR 1-RELATED"/>
    <property type="match status" value="1"/>
</dbReference>